<keyword evidence="8" id="KW-0539">Nucleus</keyword>
<evidence type="ECO:0000256" key="6">
    <source>
        <dbReference type="ARBA" id="ARBA00023163"/>
    </source>
</evidence>
<keyword evidence="6" id="KW-0804">Transcription</keyword>
<evidence type="ECO:0000256" key="1">
    <source>
        <dbReference type="ARBA" id="ARBA00022723"/>
    </source>
</evidence>
<feature type="domain" description="Nuclear receptor" evidence="9">
    <location>
        <begin position="30"/>
        <end position="79"/>
    </location>
</feature>
<keyword evidence="5" id="KW-0238">DNA-binding</keyword>
<dbReference type="InterPro" id="IPR013088">
    <property type="entry name" value="Znf_NHR/GATA"/>
</dbReference>
<dbReference type="GO" id="GO:0003700">
    <property type="term" value="F:DNA-binding transcription factor activity"/>
    <property type="evidence" value="ECO:0007669"/>
    <property type="project" value="InterPro"/>
</dbReference>
<evidence type="ECO:0000256" key="8">
    <source>
        <dbReference type="ARBA" id="ARBA00023242"/>
    </source>
</evidence>
<evidence type="ECO:0000256" key="4">
    <source>
        <dbReference type="ARBA" id="ARBA00023015"/>
    </source>
</evidence>
<accession>A0A1I8BL40</accession>
<evidence type="ECO:0000256" key="5">
    <source>
        <dbReference type="ARBA" id="ARBA00023125"/>
    </source>
</evidence>
<dbReference type="Pfam" id="PF00105">
    <property type="entry name" value="zf-C4"/>
    <property type="match status" value="1"/>
</dbReference>
<dbReference type="InterPro" id="IPR001628">
    <property type="entry name" value="Znf_hrmn_rcpt"/>
</dbReference>
<dbReference type="GO" id="GO:0008270">
    <property type="term" value="F:zinc ion binding"/>
    <property type="evidence" value="ECO:0007669"/>
    <property type="project" value="UniProtKB-KW"/>
</dbReference>
<proteinExistence type="predicted"/>
<dbReference type="SMART" id="SM00399">
    <property type="entry name" value="ZnF_C4"/>
    <property type="match status" value="1"/>
</dbReference>
<keyword evidence="3" id="KW-0862">Zinc</keyword>
<protein>
    <submittedName>
        <fullName evidence="11">Nuclear receptor domain-containing protein</fullName>
    </submittedName>
</protein>
<dbReference type="WBParaSite" id="MhA1_Contig278.frz3.gene1">
    <property type="protein sequence ID" value="MhA1_Contig278.frz3.gene1"/>
    <property type="gene ID" value="MhA1_Contig278.frz3.gene1"/>
</dbReference>
<keyword evidence="10" id="KW-1185">Reference proteome</keyword>
<organism evidence="10 11">
    <name type="scientific">Meloidogyne hapla</name>
    <name type="common">Root-knot nematode worm</name>
    <dbReference type="NCBI Taxonomy" id="6305"/>
    <lineage>
        <taxon>Eukaryota</taxon>
        <taxon>Metazoa</taxon>
        <taxon>Ecdysozoa</taxon>
        <taxon>Nematoda</taxon>
        <taxon>Chromadorea</taxon>
        <taxon>Rhabditida</taxon>
        <taxon>Tylenchina</taxon>
        <taxon>Tylenchomorpha</taxon>
        <taxon>Tylenchoidea</taxon>
        <taxon>Meloidogynidae</taxon>
        <taxon>Meloidogyninae</taxon>
        <taxon>Meloidogyne</taxon>
    </lineage>
</organism>
<sequence>MSTKNNQNIQEIINYCKNAVKSIKIKKHSSLKCSICDRQIECMKSRIKCCHACRMFFRRTVTGLRAYKCKHDGNCEITK</sequence>
<dbReference type="Gene3D" id="3.30.50.10">
    <property type="entry name" value="Erythroid Transcription Factor GATA-1, subunit A"/>
    <property type="match status" value="1"/>
</dbReference>
<dbReference type="AlphaFoldDB" id="A0A1I8BL40"/>
<evidence type="ECO:0000259" key="9">
    <source>
        <dbReference type="PROSITE" id="PS51030"/>
    </source>
</evidence>
<dbReference type="PROSITE" id="PS51030">
    <property type="entry name" value="NUCLEAR_REC_DBD_2"/>
    <property type="match status" value="1"/>
</dbReference>
<dbReference type="GO" id="GO:0043565">
    <property type="term" value="F:sequence-specific DNA binding"/>
    <property type="evidence" value="ECO:0007669"/>
    <property type="project" value="InterPro"/>
</dbReference>
<keyword evidence="1" id="KW-0479">Metal-binding</keyword>
<evidence type="ECO:0000313" key="11">
    <source>
        <dbReference type="WBParaSite" id="MhA1_Contig278.frz3.gene1"/>
    </source>
</evidence>
<dbReference type="Proteomes" id="UP000095281">
    <property type="component" value="Unplaced"/>
</dbReference>
<evidence type="ECO:0000256" key="7">
    <source>
        <dbReference type="ARBA" id="ARBA00023170"/>
    </source>
</evidence>
<keyword evidence="2" id="KW-0863">Zinc-finger</keyword>
<evidence type="ECO:0000313" key="10">
    <source>
        <dbReference type="Proteomes" id="UP000095281"/>
    </source>
</evidence>
<dbReference type="SUPFAM" id="SSF57716">
    <property type="entry name" value="Glucocorticoid receptor-like (DNA-binding domain)"/>
    <property type="match status" value="1"/>
</dbReference>
<keyword evidence="7" id="KW-0675">Receptor</keyword>
<evidence type="ECO:0000256" key="2">
    <source>
        <dbReference type="ARBA" id="ARBA00022771"/>
    </source>
</evidence>
<keyword evidence="4" id="KW-0805">Transcription regulation</keyword>
<reference evidence="11" key="1">
    <citation type="submission" date="2016-11" db="UniProtKB">
        <authorList>
            <consortium name="WormBaseParasite"/>
        </authorList>
    </citation>
    <scope>IDENTIFICATION</scope>
</reference>
<name>A0A1I8BL40_MELHA</name>
<evidence type="ECO:0000256" key="3">
    <source>
        <dbReference type="ARBA" id="ARBA00022833"/>
    </source>
</evidence>